<keyword evidence="3" id="KW-1185">Reference proteome</keyword>
<reference evidence="2" key="1">
    <citation type="submission" date="2022-03" db="EMBL/GenBank/DDBJ databases">
        <title>Draft genome sequence of Aduncisulcus paluster, a free-living microaerophilic Fornicata.</title>
        <authorList>
            <person name="Yuyama I."/>
            <person name="Kume K."/>
            <person name="Tamura T."/>
            <person name="Inagaki Y."/>
            <person name="Hashimoto T."/>
        </authorList>
    </citation>
    <scope>NUCLEOTIDE SEQUENCE</scope>
    <source>
        <strain evidence="2">NY0171</strain>
    </source>
</reference>
<feature type="transmembrane region" description="Helical" evidence="1">
    <location>
        <begin position="35"/>
        <end position="54"/>
    </location>
</feature>
<comment type="caution">
    <text evidence="2">The sequence shown here is derived from an EMBL/GenBank/DDBJ whole genome shotgun (WGS) entry which is preliminary data.</text>
</comment>
<keyword evidence="1" id="KW-1133">Transmembrane helix</keyword>
<dbReference type="Proteomes" id="UP001057375">
    <property type="component" value="Unassembled WGS sequence"/>
</dbReference>
<feature type="non-terminal residue" evidence="2">
    <location>
        <position position="136"/>
    </location>
</feature>
<keyword evidence="1" id="KW-0472">Membrane</keyword>
<keyword evidence="1" id="KW-0812">Transmembrane</keyword>
<evidence type="ECO:0000313" key="3">
    <source>
        <dbReference type="Proteomes" id="UP001057375"/>
    </source>
</evidence>
<sequence length="136" mass="15581">MYGWTLKNSGINEYGGETVKKLDLRLMRTITKHKGQFIATMLVIAVGIMTFMTFRMDEINLRNSLSVYYDEANFADIFVEMNSVPQSAINKLKTLDGIKMAEGRLVFDVPLKVDDEDENVRVRIISLSKEEEHVND</sequence>
<gene>
    <name evidence="2" type="ORF">ADUPG1_007531</name>
</gene>
<evidence type="ECO:0000256" key="1">
    <source>
        <dbReference type="SAM" id="Phobius"/>
    </source>
</evidence>
<proteinExistence type="predicted"/>
<evidence type="ECO:0000313" key="2">
    <source>
        <dbReference type="EMBL" id="GKT33831.1"/>
    </source>
</evidence>
<accession>A0ABQ5KPG3</accession>
<protein>
    <submittedName>
        <fullName evidence="2">Uncharacterized protein</fullName>
    </submittedName>
</protein>
<dbReference type="EMBL" id="BQXS01010532">
    <property type="protein sequence ID" value="GKT33831.1"/>
    <property type="molecule type" value="Genomic_DNA"/>
</dbReference>
<name>A0ABQ5KPG3_9EUKA</name>
<organism evidence="2 3">
    <name type="scientific">Aduncisulcus paluster</name>
    <dbReference type="NCBI Taxonomy" id="2918883"/>
    <lineage>
        <taxon>Eukaryota</taxon>
        <taxon>Metamonada</taxon>
        <taxon>Carpediemonas-like organisms</taxon>
        <taxon>Aduncisulcus</taxon>
    </lineage>
</organism>